<protein>
    <submittedName>
        <fullName evidence="4">Resolvase, N-terminal domain protein</fullName>
    </submittedName>
</protein>
<keyword evidence="1" id="KW-0175">Coiled coil</keyword>
<dbReference type="GO" id="GO:0003677">
    <property type="term" value="F:DNA binding"/>
    <property type="evidence" value="ECO:0007669"/>
    <property type="project" value="InterPro"/>
</dbReference>
<feature type="domain" description="Resolvase/invertase-type recombinase catalytic" evidence="2">
    <location>
        <begin position="2"/>
        <end position="144"/>
    </location>
</feature>
<dbReference type="AlphaFoldDB" id="E5BF08"/>
<evidence type="ECO:0000259" key="3">
    <source>
        <dbReference type="PROSITE" id="PS51737"/>
    </source>
</evidence>
<reference evidence="4 5" key="1">
    <citation type="submission" date="2009-02" db="EMBL/GenBank/DDBJ databases">
        <title>The Genome Sequence of Fusobacterium sp. 3_1_5R.</title>
        <authorList>
            <consortium name="The Broad Institute Genome Sequencing Platform"/>
            <person name="Ward D."/>
            <person name="Young S.K."/>
            <person name="Kodira C.D."/>
            <person name="Zeng Q."/>
            <person name="Koehrsen M."/>
            <person name="Alvarado L."/>
            <person name="Berlin A."/>
            <person name="Borenstein D."/>
            <person name="Chen Z."/>
            <person name="Engels R."/>
            <person name="Freedman E."/>
            <person name="Gellesch M."/>
            <person name="Goldberg J."/>
            <person name="Griggs A."/>
            <person name="Gujja S."/>
            <person name="Heiman D."/>
            <person name="Hepburn T."/>
            <person name="Howarth C."/>
            <person name="Jen D."/>
            <person name="Larson L."/>
            <person name="Lewis B."/>
            <person name="Mehta T."/>
            <person name="Park D."/>
            <person name="Pearson M."/>
            <person name="Roberts A."/>
            <person name="Saif S."/>
            <person name="Shea T."/>
            <person name="Shenoy N."/>
            <person name="Sisk P."/>
            <person name="Stolte C."/>
            <person name="Sykes S."/>
            <person name="Walk T."/>
            <person name="White J."/>
            <person name="Yandava C."/>
            <person name="Allen-Vercoe E."/>
            <person name="Strauss J."/>
            <person name="Ambrose C."/>
            <person name="Lander E."/>
            <person name="Nusbaum C."/>
            <person name="Galagan J."/>
            <person name="Birren B."/>
        </authorList>
    </citation>
    <scope>NUCLEOTIDE SEQUENCE [LARGE SCALE GENOMIC DNA]</scope>
    <source>
        <strain evidence="4 5">3_1_5R</strain>
    </source>
</reference>
<dbReference type="Pfam" id="PF07508">
    <property type="entry name" value="Recombinase"/>
    <property type="match status" value="1"/>
</dbReference>
<name>E5BF08_9FUSO</name>
<dbReference type="BioCyc" id="FSP469605-HMP:GTSP-188-MONOMER"/>
<keyword evidence="5" id="KW-1185">Reference proteome</keyword>
<evidence type="ECO:0000313" key="5">
    <source>
        <dbReference type="Proteomes" id="UP000002975"/>
    </source>
</evidence>
<accession>E5BF08</accession>
<proteinExistence type="predicted"/>
<gene>
    <name evidence="4" type="ORF">FSBG_00186</name>
</gene>
<evidence type="ECO:0000313" key="4">
    <source>
        <dbReference type="EMBL" id="EFS20689.1"/>
    </source>
</evidence>
<dbReference type="PROSITE" id="PS51736">
    <property type="entry name" value="RECOMBINASES_3"/>
    <property type="match status" value="1"/>
</dbReference>
<dbReference type="InterPro" id="IPR011109">
    <property type="entry name" value="DNA_bind_recombinase_dom"/>
</dbReference>
<dbReference type="InterPro" id="IPR036162">
    <property type="entry name" value="Resolvase-like_N_sf"/>
</dbReference>
<dbReference type="PROSITE" id="PS51737">
    <property type="entry name" value="RECOMBINASE_DNA_BIND"/>
    <property type="match status" value="1"/>
</dbReference>
<organism evidence="4 5">
    <name type="scientific">Fusobacterium gonidiaformans 3-1-5R</name>
    <dbReference type="NCBI Taxonomy" id="469605"/>
    <lineage>
        <taxon>Bacteria</taxon>
        <taxon>Fusobacteriati</taxon>
        <taxon>Fusobacteriota</taxon>
        <taxon>Fusobacteriia</taxon>
        <taxon>Fusobacteriales</taxon>
        <taxon>Fusobacteriaceae</taxon>
        <taxon>Fusobacterium</taxon>
    </lineage>
</organism>
<dbReference type="PANTHER" id="PTHR30461:SF23">
    <property type="entry name" value="DNA RECOMBINASE-RELATED"/>
    <property type="match status" value="1"/>
</dbReference>
<dbReference type="Gene3D" id="3.40.50.1390">
    <property type="entry name" value="Resolvase, N-terminal catalytic domain"/>
    <property type="match status" value="1"/>
</dbReference>
<dbReference type="SUPFAM" id="SSF53041">
    <property type="entry name" value="Resolvase-like"/>
    <property type="match status" value="1"/>
</dbReference>
<dbReference type="CDD" id="cd00338">
    <property type="entry name" value="Ser_Recombinase"/>
    <property type="match status" value="1"/>
</dbReference>
<dbReference type="Proteomes" id="UP000002975">
    <property type="component" value="Unassembled WGS sequence"/>
</dbReference>
<evidence type="ECO:0000259" key="2">
    <source>
        <dbReference type="PROSITE" id="PS51736"/>
    </source>
</evidence>
<sequence>MRVVIYVRESTNFQNPEAQLAECLEYCKQNNMEVVKTYKDIASGAKSNRKQFLKMQEDMEDDLFDGIVLWELSRSTRDFITYKMMINRMFELGKELYSLQEGRLTEDNIDMEFSTDMRAMLNSYERKRVGRRIKFRKSYSRKQGLWTGGQAPLGYKIVNTQLQIDENTVNITKNIFSRFCNGEGVTQIANSYGFDYKKVRRMLQNPIYIGYIKDNQTEMIRDKRVVHKDYKIIKGIHQSIISDELFQKAAILLKIRIRKQYNKGSYLLSSIFDYHGNRLYPCLNGKQPYYQNSKKNTKAYNLHKLENEVINELIANIEKMCLLNSVEQSEEAEIKVSKEVYLKKELEKLKDQFNKLLKQYLNGIVSEEIFETISKEIKEQEKSLEQEIQTIQIQHEQRKKRKLKEENVESLKKYLEKLQNTKDRIKLKEILDLIIYEVRMINDFRFYIVTNLY</sequence>
<dbReference type="PANTHER" id="PTHR30461">
    <property type="entry name" value="DNA-INVERTASE FROM LAMBDOID PROPHAGE"/>
    <property type="match status" value="1"/>
</dbReference>
<dbReference type="InterPro" id="IPR050639">
    <property type="entry name" value="SSR_resolvase"/>
</dbReference>
<feature type="coiled-coil region" evidence="1">
    <location>
        <begin position="339"/>
        <end position="431"/>
    </location>
</feature>
<dbReference type="SMART" id="SM00857">
    <property type="entry name" value="Resolvase"/>
    <property type="match status" value="1"/>
</dbReference>
<feature type="domain" description="Recombinase" evidence="3">
    <location>
        <begin position="152"/>
        <end position="259"/>
    </location>
</feature>
<evidence type="ECO:0000256" key="1">
    <source>
        <dbReference type="SAM" id="Coils"/>
    </source>
</evidence>
<dbReference type="Gene3D" id="3.90.1750.20">
    <property type="entry name" value="Putative Large Serine Recombinase, Chain B, Domain 2"/>
    <property type="match status" value="1"/>
</dbReference>
<dbReference type="HOGENOM" id="CLU_010686_18_3_0"/>
<dbReference type="OrthoDB" id="78672at2"/>
<dbReference type="InterPro" id="IPR006119">
    <property type="entry name" value="Resolv_N"/>
</dbReference>
<dbReference type="EMBL" id="GG657971">
    <property type="protein sequence ID" value="EFS20689.1"/>
    <property type="molecule type" value="Genomic_DNA"/>
</dbReference>
<dbReference type="GO" id="GO:0000150">
    <property type="term" value="F:DNA strand exchange activity"/>
    <property type="evidence" value="ECO:0007669"/>
    <property type="project" value="InterPro"/>
</dbReference>
<dbReference type="RefSeq" id="WP_008800768.1">
    <property type="nucleotide sequence ID" value="NZ_GG657971.1"/>
</dbReference>
<dbReference type="InterPro" id="IPR038109">
    <property type="entry name" value="DNA_bind_recomb_sf"/>
</dbReference>
<dbReference type="Pfam" id="PF00239">
    <property type="entry name" value="Resolvase"/>
    <property type="match status" value="1"/>
</dbReference>